<dbReference type="EMBL" id="JADKBR010000021">
    <property type="protein sequence ID" value="MBK8892095.1"/>
    <property type="molecule type" value="Genomic_DNA"/>
</dbReference>
<evidence type="ECO:0000313" key="2">
    <source>
        <dbReference type="EMBL" id="MBK8892095.1"/>
    </source>
</evidence>
<accession>A0A9D7LU26</accession>
<evidence type="ECO:0000256" key="1">
    <source>
        <dbReference type="SAM" id="MobiDB-lite"/>
    </source>
</evidence>
<name>A0A9D7LU26_9RHOO</name>
<gene>
    <name evidence="2" type="ORF">IPN75_17800</name>
</gene>
<organism evidence="2 3">
    <name type="scientific">Candidatus Dechloromonas phosphorivorans</name>
    <dbReference type="NCBI Taxonomy" id="2899244"/>
    <lineage>
        <taxon>Bacteria</taxon>
        <taxon>Pseudomonadati</taxon>
        <taxon>Pseudomonadota</taxon>
        <taxon>Betaproteobacteria</taxon>
        <taxon>Rhodocyclales</taxon>
        <taxon>Azonexaceae</taxon>
        <taxon>Dechloromonas</taxon>
    </lineage>
</organism>
<sequence length="93" mass="9966">MPPTYSRARRTDGQRGDAAVQGHHRTLVADPRFADLRTASEAGKGPEEPGGLNIEGLAATPDKELLIGFRNPLSSNRVASRRKALLVPPQEPG</sequence>
<proteinExistence type="predicted"/>
<dbReference type="Proteomes" id="UP000808146">
    <property type="component" value="Unassembled WGS sequence"/>
</dbReference>
<protein>
    <submittedName>
        <fullName evidence="2">Uncharacterized protein</fullName>
    </submittedName>
</protein>
<feature type="region of interest" description="Disordered" evidence="1">
    <location>
        <begin position="1"/>
        <end position="24"/>
    </location>
</feature>
<evidence type="ECO:0000313" key="3">
    <source>
        <dbReference type="Proteomes" id="UP000808146"/>
    </source>
</evidence>
<comment type="caution">
    <text evidence="2">The sequence shown here is derived from an EMBL/GenBank/DDBJ whole genome shotgun (WGS) entry which is preliminary data.</text>
</comment>
<dbReference type="AlphaFoldDB" id="A0A9D7LU26"/>
<reference evidence="2" key="1">
    <citation type="submission" date="2020-10" db="EMBL/GenBank/DDBJ databases">
        <title>Connecting structure to function with the recovery of over 1000 high-quality activated sludge metagenome-assembled genomes encoding full-length rRNA genes using long-read sequencing.</title>
        <authorList>
            <person name="Singleton C.M."/>
            <person name="Petriglieri F."/>
            <person name="Kristensen J.M."/>
            <person name="Kirkegaard R.H."/>
            <person name="Michaelsen T.Y."/>
            <person name="Andersen M.H."/>
            <person name="Karst S.M."/>
            <person name="Dueholm M.S."/>
            <person name="Nielsen P.H."/>
            <person name="Albertsen M."/>
        </authorList>
    </citation>
    <scope>NUCLEOTIDE SEQUENCE</scope>
    <source>
        <strain evidence="2">OdNE_18-Q3-R46-58_BAT3C.305</strain>
    </source>
</reference>